<protein>
    <submittedName>
        <fullName evidence="1">Uncharacterized protein</fullName>
    </submittedName>
</protein>
<reference evidence="1" key="2">
    <citation type="submission" date="2021-04" db="EMBL/GenBank/DDBJ databases">
        <authorList>
            <person name="Gilroy R."/>
        </authorList>
    </citation>
    <scope>NUCLEOTIDE SEQUENCE</scope>
    <source>
        <strain evidence="1">ChiSjej3B21-8574</strain>
    </source>
</reference>
<evidence type="ECO:0000313" key="2">
    <source>
        <dbReference type="Proteomes" id="UP000823904"/>
    </source>
</evidence>
<dbReference type="Proteomes" id="UP000823904">
    <property type="component" value="Unassembled WGS sequence"/>
</dbReference>
<dbReference type="EMBL" id="DWWD01000017">
    <property type="protein sequence ID" value="HJC49618.1"/>
    <property type="molecule type" value="Genomic_DNA"/>
</dbReference>
<dbReference type="AlphaFoldDB" id="A0A9D2T789"/>
<proteinExistence type="predicted"/>
<evidence type="ECO:0000313" key="1">
    <source>
        <dbReference type="EMBL" id="HJC49618.1"/>
    </source>
</evidence>
<sequence>MIYHFGDYEQEGIFEENGFLKICAHPPEKISKYFKLIYSIYSEITREEKILVKTYKNISQNINFVLQLVQ</sequence>
<organism evidence="1 2">
    <name type="scientific">Candidatus Anaerostipes avistercoris</name>
    <dbReference type="NCBI Taxonomy" id="2838462"/>
    <lineage>
        <taxon>Bacteria</taxon>
        <taxon>Bacillati</taxon>
        <taxon>Bacillota</taxon>
        <taxon>Clostridia</taxon>
        <taxon>Lachnospirales</taxon>
        <taxon>Lachnospiraceae</taxon>
        <taxon>Anaerostipes</taxon>
    </lineage>
</organism>
<gene>
    <name evidence="1" type="ORF">H9754_03400</name>
</gene>
<name>A0A9D2T789_9FIRM</name>
<comment type="caution">
    <text evidence="1">The sequence shown here is derived from an EMBL/GenBank/DDBJ whole genome shotgun (WGS) entry which is preliminary data.</text>
</comment>
<reference evidence="1" key="1">
    <citation type="journal article" date="2021" name="PeerJ">
        <title>Extensive microbial diversity within the chicken gut microbiome revealed by metagenomics and culture.</title>
        <authorList>
            <person name="Gilroy R."/>
            <person name="Ravi A."/>
            <person name="Getino M."/>
            <person name="Pursley I."/>
            <person name="Horton D.L."/>
            <person name="Alikhan N.F."/>
            <person name="Baker D."/>
            <person name="Gharbi K."/>
            <person name="Hall N."/>
            <person name="Watson M."/>
            <person name="Adriaenssens E.M."/>
            <person name="Foster-Nyarko E."/>
            <person name="Jarju S."/>
            <person name="Secka A."/>
            <person name="Antonio M."/>
            <person name="Oren A."/>
            <person name="Chaudhuri R.R."/>
            <person name="La Ragione R."/>
            <person name="Hildebrand F."/>
            <person name="Pallen M.J."/>
        </authorList>
    </citation>
    <scope>NUCLEOTIDE SEQUENCE</scope>
    <source>
        <strain evidence="1">ChiSjej3B21-8574</strain>
    </source>
</reference>
<accession>A0A9D2T789</accession>